<dbReference type="PANTHER" id="PTHR34849:SF5">
    <property type="entry name" value="SSL2733 PROTEIN"/>
    <property type="match status" value="1"/>
</dbReference>
<dbReference type="InterPro" id="IPR009057">
    <property type="entry name" value="Homeodomain-like_sf"/>
</dbReference>
<dbReference type="InterPro" id="IPR036388">
    <property type="entry name" value="WH-like_DNA-bd_sf"/>
</dbReference>
<accession>A0A7H0VH53</accession>
<dbReference type="PANTHER" id="PTHR34849">
    <property type="entry name" value="SSL5025 PROTEIN"/>
    <property type="match status" value="1"/>
</dbReference>
<dbReference type="InterPro" id="IPR007367">
    <property type="entry name" value="DUF433"/>
</dbReference>
<protein>
    <submittedName>
        <fullName evidence="1">DUF433 domain-containing protein</fullName>
    </submittedName>
</protein>
<evidence type="ECO:0000313" key="2">
    <source>
        <dbReference type="Proteomes" id="UP000516305"/>
    </source>
</evidence>
<dbReference type="AlphaFoldDB" id="A0A7H0VH53"/>
<gene>
    <name evidence="1" type="ORF">H4K34_04170</name>
</gene>
<dbReference type="Gene3D" id="1.10.10.10">
    <property type="entry name" value="Winged helix-like DNA-binding domain superfamily/Winged helix DNA-binding domain"/>
    <property type="match status" value="1"/>
</dbReference>
<proteinExistence type="predicted"/>
<keyword evidence="2" id="KW-1185">Reference proteome</keyword>
<dbReference type="SUPFAM" id="SSF46689">
    <property type="entry name" value="Homeodomain-like"/>
    <property type="match status" value="1"/>
</dbReference>
<dbReference type="KEGG" id="chyd:H4K34_04170"/>
<organism evidence="1 2">
    <name type="scientific">Croceimicrobium hydrocarbonivorans</name>
    <dbReference type="NCBI Taxonomy" id="2761580"/>
    <lineage>
        <taxon>Bacteria</taxon>
        <taxon>Pseudomonadati</taxon>
        <taxon>Bacteroidota</taxon>
        <taxon>Flavobacteriia</taxon>
        <taxon>Flavobacteriales</taxon>
        <taxon>Owenweeksiaceae</taxon>
        <taxon>Croceimicrobium</taxon>
    </lineage>
</organism>
<dbReference type="Pfam" id="PF04255">
    <property type="entry name" value="DUF433"/>
    <property type="match status" value="1"/>
</dbReference>
<name>A0A7H0VH53_9FLAO</name>
<dbReference type="RefSeq" id="WP_210759576.1">
    <property type="nucleotide sequence ID" value="NZ_CP060139.1"/>
</dbReference>
<reference evidence="1 2" key="1">
    <citation type="submission" date="2020-08" db="EMBL/GenBank/DDBJ databases">
        <title>Croceimicrobium hydrocarbonivorans gen. nov., sp. nov., a novel marine bacterium isolated from a bacterial consortium that degrades polyethylene terephthalate.</title>
        <authorList>
            <person name="Liu R."/>
        </authorList>
    </citation>
    <scope>NUCLEOTIDE SEQUENCE [LARGE SCALE GENOMIC DNA]</scope>
    <source>
        <strain evidence="1 2">A20-9</strain>
    </source>
</reference>
<dbReference type="EMBL" id="CP060139">
    <property type="protein sequence ID" value="QNR25051.1"/>
    <property type="molecule type" value="Genomic_DNA"/>
</dbReference>
<sequence>MKSSFKDYITIDPNKRFGKAIIKGTRISVGDVLQWLSMGMTTDEIQADFPELNLEMIQACLSFAASREGQIGLAH</sequence>
<dbReference type="Proteomes" id="UP000516305">
    <property type="component" value="Chromosome"/>
</dbReference>
<evidence type="ECO:0000313" key="1">
    <source>
        <dbReference type="EMBL" id="QNR25051.1"/>
    </source>
</evidence>